<dbReference type="InterPro" id="IPR015422">
    <property type="entry name" value="PyrdxlP-dep_Trfase_small"/>
</dbReference>
<comment type="caution">
    <text evidence="1">The sequence shown here is derived from an EMBL/GenBank/DDBJ whole genome shotgun (WGS) entry which is preliminary data.</text>
</comment>
<dbReference type="SUPFAM" id="SSF53383">
    <property type="entry name" value="PLP-dependent transferases"/>
    <property type="match status" value="1"/>
</dbReference>
<dbReference type="Gene3D" id="3.90.1150.10">
    <property type="entry name" value="Aspartate Aminotransferase, domain 1"/>
    <property type="match status" value="1"/>
</dbReference>
<dbReference type="AlphaFoldDB" id="X1IE56"/>
<dbReference type="Gene3D" id="3.40.640.10">
    <property type="entry name" value="Type I PLP-dependent aspartate aminotransferase-like (Major domain)"/>
    <property type="match status" value="1"/>
</dbReference>
<evidence type="ECO:0000313" key="1">
    <source>
        <dbReference type="EMBL" id="GAH64404.1"/>
    </source>
</evidence>
<proteinExistence type="predicted"/>
<gene>
    <name evidence="1" type="ORF">S03H2_50327</name>
</gene>
<feature type="non-terminal residue" evidence="1">
    <location>
        <position position="1"/>
    </location>
</feature>
<dbReference type="PANTHER" id="PTHR30244:SF34">
    <property type="entry name" value="DTDP-4-AMINO-4,6-DIDEOXYGALACTOSE TRANSAMINASE"/>
    <property type="match status" value="1"/>
</dbReference>
<protein>
    <recommendedName>
        <fullName evidence="2">DegT/DnrJ/EryC1/StrS aminotransferase family protein</fullName>
    </recommendedName>
</protein>
<dbReference type="GO" id="GO:0000271">
    <property type="term" value="P:polysaccharide biosynthetic process"/>
    <property type="evidence" value="ECO:0007669"/>
    <property type="project" value="TreeGrafter"/>
</dbReference>
<name>X1IE56_9ZZZZ</name>
<dbReference type="InterPro" id="IPR015421">
    <property type="entry name" value="PyrdxlP-dep_Trfase_major"/>
</dbReference>
<organism evidence="1">
    <name type="scientific">marine sediment metagenome</name>
    <dbReference type="NCBI Taxonomy" id="412755"/>
    <lineage>
        <taxon>unclassified sequences</taxon>
        <taxon>metagenomes</taxon>
        <taxon>ecological metagenomes</taxon>
    </lineage>
</organism>
<evidence type="ECO:0008006" key="2">
    <source>
        <dbReference type="Google" id="ProtNLM"/>
    </source>
</evidence>
<dbReference type="GO" id="GO:0030170">
    <property type="term" value="F:pyridoxal phosphate binding"/>
    <property type="evidence" value="ECO:0007669"/>
    <property type="project" value="TreeGrafter"/>
</dbReference>
<dbReference type="GO" id="GO:0008483">
    <property type="term" value="F:transaminase activity"/>
    <property type="evidence" value="ECO:0007669"/>
    <property type="project" value="TreeGrafter"/>
</dbReference>
<dbReference type="InterPro" id="IPR015424">
    <property type="entry name" value="PyrdxlP-dep_Trfase"/>
</dbReference>
<dbReference type="InterPro" id="IPR000653">
    <property type="entry name" value="DegT/StrS_aminotransferase"/>
</dbReference>
<reference evidence="1" key="1">
    <citation type="journal article" date="2014" name="Front. Microbiol.">
        <title>High frequency of phylogenetically diverse reductive dehalogenase-homologous genes in deep subseafloor sedimentary metagenomes.</title>
        <authorList>
            <person name="Kawai M."/>
            <person name="Futagami T."/>
            <person name="Toyoda A."/>
            <person name="Takaki Y."/>
            <person name="Nishi S."/>
            <person name="Hori S."/>
            <person name="Arai W."/>
            <person name="Tsubouchi T."/>
            <person name="Morono Y."/>
            <person name="Uchiyama I."/>
            <person name="Ito T."/>
            <person name="Fujiyama A."/>
            <person name="Inagaki F."/>
            <person name="Takami H."/>
        </authorList>
    </citation>
    <scope>NUCLEOTIDE SEQUENCE</scope>
    <source>
        <strain evidence="1">Expedition CK06-06</strain>
    </source>
</reference>
<dbReference type="EMBL" id="BARU01031855">
    <property type="protein sequence ID" value="GAH64404.1"/>
    <property type="molecule type" value="Genomic_DNA"/>
</dbReference>
<accession>X1IE56</accession>
<sequence>ANFKGQRAGSFGLLSVFSFYATKVIAAAEGGMVLSDSEDLVSRIKDLREYDNKDNYILRYNYKMTDIQATLGLSQLSFLEKFIERRKKIAARYFQEFKNCNFILPVREKEKDHIYYRFIIKTKNSASEYLKKFHQKKVMCGRPVYIPLHVYLNLPGFPHTLEAWHKTISIPLYPSLREDEIEKIVAVVKEIF</sequence>
<dbReference type="PANTHER" id="PTHR30244">
    <property type="entry name" value="TRANSAMINASE"/>
    <property type="match status" value="1"/>
</dbReference>
<dbReference type="Pfam" id="PF01041">
    <property type="entry name" value="DegT_DnrJ_EryC1"/>
    <property type="match status" value="1"/>
</dbReference>